<gene>
    <name evidence="4" type="ORF">FR932_08550</name>
</gene>
<dbReference type="InterPro" id="IPR050595">
    <property type="entry name" value="Bact_response_regulator"/>
</dbReference>
<evidence type="ECO:0000256" key="1">
    <source>
        <dbReference type="ARBA" id="ARBA00022553"/>
    </source>
</evidence>
<evidence type="ECO:0000256" key="2">
    <source>
        <dbReference type="PROSITE-ProRule" id="PRU00169"/>
    </source>
</evidence>
<sequence>MHITPALRTILVVDDIADNIQTLNGVLNAEYKIQAATNGHKALAIAQQSPQPDMILLDVMMPEMDGFEVCRLLKINPATKHIPVIFVTAKSAPVDESLGFELGAVDYITKPYHPDIVKTRVKAQFSLSVQNHHLADLTKMNSDNIISDEEMIALNNIFLGGASCRNTLDVFQSYASNNNTKINDDVASIMQRFTSLNDADKEQVTQLIETLNIGDEDEKHKISAFFDLDDN</sequence>
<dbReference type="AlphaFoldDB" id="A0A5J6WLE6"/>
<dbReference type="EMBL" id="CP044399">
    <property type="protein sequence ID" value="QFI37900.1"/>
    <property type="molecule type" value="Genomic_DNA"/>
</dbReference>
<evidence type="ECO:0000313" key="5">
    <source>
        <dbReference type="Proteomes" id="UP000327424"/>
    </source>
</evidence>
<dbReference type="KEGG" id="mmaa:FR932_08550"/>
<dbReference type="PANTHER" id="PTHR44591:SF3">
    <property type="entry name" value="RESPONSE REGULATORY DOMAIN-CONTAINING PROTEIN"/>
    <property type="match status" value="1"/>
</dbReference>
<dbReference type="Pfam" id="PF00072">
    <property type="entry name" value="Response_reg"/>
    <property type="match status" value="1"/>
</dbReference>
<dbReference type="OrthoDB" id="9802066at2"/>
<dbReference type="RefSeq" id="WP_019441110.1">
    <property type="nucleotide sequence ID" value="NZ_ALOE01000013.1"/>
</dbReference>
<feature type="domain" description="Response regulatory" evidence="3">
    <location>
        <begin position="9"/>
        <end position="125"/>
    </location>
</feature>
<keyword evidence="5" id="KW-1185">Reference proteome</keyword>
<reference evidence="4 5" key="1">
    <citation type="submission" date="2019-09" db="EMBL/GenBank/DDBJ databases">
        <title>Hybrid Assembly of the complete Genome of the Deep-Sea Bacterium Moritella marina from long Nanopore and Illumina reads.</title>
        <authorList>
            <person name="Magin S."/>
            <person name="Georgoulis A."/>
            <person name="Papadimitriou K."/>
            <person name="Iliakis G."/>
            <person name="Vorgias C.E."/>
        </authorList>
    </citation>
    <scope>NUCLEOTIDE SEQUENCE [LARGE SCALE GENOMIC DNA]</scope>
    <source>
        <strain evidence="4 5">MP-1</strain>
    </source>
</reference>
<dbReference type="SUPFAM" id="SSF52172">
    <property type="entry name" value="CheY-like"/>
    <property type="match status" value="1"/>
</dbReference>
<protein>
    <submittedName>
        <fullName evidence="4">Response regulator</fullName>
    </submittedName>
</protein>
<keyword evidence="1 2" id="KW-0597">Phosphoprotein</keyword>
<dbReference type="GO" id="GO:0000160">
    <property type="term" value="P:phosphorelay signal transduction system"/>
    <property type="evidence" value="ECO:0007669"/>
    <property type="project" value="InterPro"/>
</dbReference>
<dbReference type="CDD" id="cd19920">
    <property type="entry name" value="REC_PA4781-like"/>
    <property type="match status" value="1"/>
</dbReference>
<dbReference type="InterPro" id="IPR011006">
    <property type="entry name" value="CheY-like_superfamily"/>
</dbReference>
<evidence type="ECO:0000259" key="3">
    <source>
        <dbReference type="PROSITE" id="PS50110"/>
    </source>
</evidence>
<dbReference type="PANTHER" id="PTHR44591">
    <property type="entry name" value="STRESS RESPONSE REGULATOR PROTEIN 1"/>
    <property type="match status" value="1"/>
</dbReference>
<proteinExistence type="predicted"/>
<dbReference type="PROSITE" id="PS50110">
    <property type="entry name" value="RESPONSE_REGULATORY"/>
    <property type="match status" value="1"/>
</dbReference>
<organism evidence="4 5">
    <name type="scientific">Moritella marina ATCC 15381</name>
    <dbReference type="NCBI Taxonomy" id="1202962"/>
    <lineage>
        <taxon>Bacteria</taxon>
        <taxon>Pseudomonadati</taxon>
        <taxon>Pseudomonadota</taxon>
        <taxon>Gammaproteobacteria</taxon>
        <taxon>Alteromonadales</taxon>
        <taxon>Moritellaceae</taxon>
        <taxon>Moritella</taxon>
    </lineage>
</organism>
<dbReference type="Proteomes" id="UP000327424">
    <property type="component" value="Chromosome"/>
</dbReference>
<accession>A0A5J6WLE6</accession>
<dbReference type="SMART" id="SM00448">
    <property type="entry name" value="REC"/>
    <property type="match status" value="1"/>
</dbReference>
<evidence type="ECO:0000313" key="4">
    <source>
        <dbReference type="EMBL" id="QFI37900.1"/>
    </source>
</evidence>
<dbReference type="Gene3D" id="3.40.50.2300">
    <property type="match status" value="1"/>
</dbReference>
<dbReference type="InterPro" id="IPR001789">
    <property type="entry name" value="Sig_transdc_resp-reg_receiver"/>
</dbReference>
<feature type="modified residue" description="4-aspartylphosphate" evidence="2">
    <location>
        <position position="58"/>
    </location>
</feature>
<name>A0A5J6WLE6_MORMI</name>